<dbReference type="AlphaFoldDB" id="A0A518RBU6"/>
<evidence type="ECO:0000313" key="2">
    <source>
        <dbReference type="EMBL" id="QDX24918.1"/>
    </source>
</evidence>
<protein>
    <submittedName>
        <fullName evidence="2">Uncharacterized protein</fullName>
    </submittedName>
</protein>
<proteinExistence type="predicted"/>
<sequence length="91" mass="10406">MRERGGSGIDAAADAPMLRQRAEEERRHAIRAASARVRIVRAEMAGHYDAAASLLEGSERKPARSRLHRLLTWASRTLRAKKRRHDPFHRQ</sequence>
<dbReference type="EMBL" id="CP042239">
    <property type="protein sequence ID" value="QDX24918.1"/>
    <property type="molecule type" value="Genomic_DNA"/>
</dbReference>
<name>A0A518RBU6_9SPHN</name>
<organism evidence="2 3">
    <name type="scientific">Sphingomonas suaedae</name>
    <dbReference type="NCBI Taxonomy" id="2599297"/>
    <lineage>
        <taxon>Bacteria</taxon>
        <taxon>Pseudomonadati</taxon>
        <taxon>Pseudomonadota</taxon>
        <taxon>Alphaproteobacteria</taxon>
        <taxon>Sphingomonadales</taxon>
        <taxon>Sphingomonadaceae</taxon>
        <taxon>Sphingomonas</taxon>
    </lineage>
</organism>
<feature type="region of interest" description="Disordered" evidence="1">
    <location>
        <begin position="1"/>
        <end position="22"/>
    </location>
</feature>
<evidence type="ECO:0000256" key="1">
    <source>
        <dbReference type="SAM" id="MobiDB-lite"/>
    </source>
</evidence>
<dbReference type="Proteomes" id="UP000318055">
    <property type="component" value="Chromosome"/>
</dbReference>
<reference evidence="2 3" key="1">
    <citation type="submission" date="2019-07" db="EMBL/GenBank/DDBJ databases">
        <title>Sphingomonas alkalisoli sp. nov., isolated from rhizosphere soil of Suaedae salsa.</title>
        <authorList>
            <person name="Zhang H."/>
            <person name="Xu L."/>
            <person name="Zhang J.-X."/>
            <person name="Sun J.-Q."/>
        </authorList>
    </citation>
    <scope>NUCLEOTIDE SEQUENCE [LARGE SCALE GENOMIC DNA]</scope>
    <source>
        <strain evidence="2 3">XS-10</strain>
    </source>
</reference>
<evidence type="ECO:0000313" key="3">
    <source>
        <dbReference type="Proteomes" id="UP000318055"/>
    </source>
</evidence>
<gene>
    <name evidence="2" type="ORF">FPZ54_01980</name>
</gene>
<accession>A0A518RBU6</accession>
<keyword evidence="3" id="KW-1185">Reference proteome</keyword>
<dbReference type="KEGG" id="ssua:FPZ54_01980"/>
<dbReference type="RefSeq" id="WP_145844589.1">
    <property type="nucleotide sequence ID" value="NZ_CP042239.1"/>
</dbReference>